<name>A0AAD4MR96_9BILA</name>
<dbReference type="Pfam" id="PF04065">
    <property type="entry name" value="Not3"/>
    <property type="match status" value="1"/>
</dbReference>
<gene>
    <name evidence="2" type="ORF">DdX_17820</name>
</gene>
<dbReference type="EMBL" id="JAKKPZ010000211">
    <property type="protein sequence ID" value="KAI1698613.1"/>
    <property type="molecule type" value="Genomic_DNA"/>
</dbReference>
<reference evidence="2" key="1">
    <citation type="submission" date="2022-01" db="EMBL/GenBank/DDBJ databases">
        <title>Genome Sequence Resource for Two Populations of Ditylenchus destructor, the Migratory Endoparasitic Phytonematode.</title>
        <authorList>
            <person name="Zhang H."/>
            <person name="Lin R."/>
            <person name="Xie B."/>
        </authorList>
    </citation>
    <scope>NUCLEOTIDE SEQUENCE</scope>
    <source>
        <strain evidence="2">BazhouSP</strain>
    </source>
</reference>
<feature type="domain" description="CCR4-Not complex component Not N-terminal" evidence="1">
    <location>
        <begin position="4"/>
        <end position="72"/>
    </location>
</feature>
<dbReference type="AlphaFoldDB" id="A0AAD4MR96"/>
<dbReference type="GO" id="GO:0005634">
    <property type="term" value="C:nucleus"/>
    <property type="evidence" value="ECO:0007669"/>
    <property type="project" value="InterPro"/>
</dbReference>
<evidence type="ECO:0000313" key="3">
    <source>
        <dbReference type="Proteomes" id="UP001201812"/>
    </source>
</evidence>
<keyword evidence="3" id="KW-1185">Reference proteome</keyword>
<dbReference type="InterPro" id="IPR007207">
    <property type="entry name" value="Not_N"/>
</dbReference>
<accession>A0AAD4MR96</accession>
<organism evidence="2 3">
    <name type="scientific">Ditylenchus destructor</name>
    <dbReference type="NCBI Taxonomy" id="166010"/>
    <lineage>
        <taxon>Eukaryota</taxon>
        <taxon>Metazoa</taxon>
        <taxon>Ecdysozoa</taxon>
        <taxon>Nematoda</taxon>
        <taxon>Chromadorea</taxon>
        <taxon>Rhabditida</taxon>
        <taxon>Tylenchina</taxon>
        <taxon>Tylenchomorpha</taxon>
        <taxon>Sphaerularioidea</taxon>
        <taxon>Anguinidae</taxon>
        <taxon>Anguininae</taxon>
        <taxon>Ditylenchus</taxon>
    </lineage>
</organism>
<evidence type="ECO:0000313" key="2">
    <source>
        <dbReference type="EMBL" id="KAI1698613.1"/>
    </source>
</evidence>
<protein>
    <submittedName>
        <fullName evidence="2">CCR4-NOT transcription complex subunit 3</fullName>
    </submittedName>
</protein>
<proteinExistence type="predicted"/>
<dbReference type="Proteomes" id="UP001201812">
    <property type="component" value="Unassembled WGS sequence"/>
</dbReference>
<comment type="caution">
    <text evidence="2">The sequence shown here is derived from an EMBL/GenBank/DDBJ whole genome shotgun (WGS) entry which is preliminary data.</text>
</comment>
<evidence type="ECO:0000259" key="1">
    <source>
        <dbReference type="Pfam" id="PF04065"/>
    </source>
</evidence>
<sequence>MSEKRKMLTEMEKCFKKVNESFEVFDELVTKMNEASSDNRQDKFQGELKEEIKKLQRLRDQIKTWCSSTEIKVCVIPC</sequence>
<dbReference type="GO" id="GO:0006355">
    <property type="term" value="P:regulation of DNA-templated transcription"/>
    <property type="evidence" value="ECO:0007669"/>
    <property type="project" value="InterPro"/>
</dbReference>